<proteinExistence type="inferred from homology"/>
<accession>A0ABD1LK10</accession>
<evidence type="ECO:0000313" key="3">
    <source>
        <dbReference type="EMBL" id="KAL2323837.1"/>
    </source>
</evidence>
<name>A0ABD1LK10_9FABA</name>
<dbReference type="PANTHER" id="PTHR12794:SF0">
    <property type="entry name" value="GEM-ASSOCIATED PROTEIN 2"/>
    <property type="match status" value="1"/>
</dbReference>
<dbReference type="Pfam" id="PF04938">
    <property type="entry name" value="SIP1"/>
    <property type="match status" value="1"/>
</dbReference>
<gene>
    <name evidence="3" type="ORF">Fmac_022895</name>
</gene>
<protein>
    <recommendedName>
        <fullName evidence="5">Gem-associated protein 2</fullName>
    </recommendedName>
</protein>
<dbReference type="Proteomes" id="UP001603857">
    <property type="component" value="Unassembled WGS sequence"/>
</dbReference>
<feature type="compositionally biased region" description="Acidic residues" evidence="2">
    <location>
        <begin position="29"/>
        <end position="40"/>
    </location>
</feature>
<comment type="similarity">
    <text evidence="1">Belongs to the gemin-2 family.</text>
</comment>
<dbReference type="Gene3D" id="1.20.58.1070">
    <property type="match status" value="1"/>
</dbReference>
<comment type="caution">
    <text evidence="3">The sequence shown here is derived from an EMBL/GenBank/DDBJ whole genome shotgun (WGS) entry which is preliminary data.</text>
</comment>
<feature type="region of interest" description="Disordered" evidence="2">
    <location>
        <begin position="1"/>
        <end position="61"/>
    </location>
</feature>
<feature type="region of interest" description="Disordered" evidence="2">
    <location>
        <begin position="180"/>
        <end position="213"/>
    </location>
</feature>
<organism evidence="3 4">
    <name type="scientific">Flemingia macrophylla</name>
    <dbReference type="NCBI Taxonomy" id="520843"/>
    <lineage>
        <taxon>Eukaryota</taxon>
        <taxon>Viridiplantae</taxon>
        <taxon>Streptophyta</taxon>
        <taxon>Embryophyta</taxon>
        <taxon>Tracheophyta</taxon>
        <taxon>Spermatophyta</taxon>
        <taxon>Magnoliopsida</taxon>
        <taxon>eudicotyledons</taxon>
        <taxon>Gunneridae</taxon>
        <taxon>Pentapetalae</taxon>
        <taxon>rosids</taxon>
        <taxon>fabids</taxon>
        <taxon>Fabales</taxon>
        <taxon>Fabaceae</taxon>
        <taxon>Papilionoideae</taxon>
        <taxon>50 kb inversion clade</taxon>
        <taxon>NPAAA clade</taxon>
        <taxon>indigoferoid/millettioid clade</taxon>
        <taxon>Phaseoleae</taxon>
        <taxon>Flemingia</taxon>
    </lineage>
</organism>
<sequence>MESWGKVTAVGPACSPNIMGEDKCSNLEECGDDDDSDDDYASIQRPAFAVDGEPNFDSGPPEDGWEYLRRVRWEANQIPKVKVAKLDRAKLNKEQSAYMPKIPDIAMCPEHLLPLKQWEDVFLAEFSALRTNLSSLDGSSAICSGNLHVHSSQLAGIDYGQLFDVNGDILPNNHMRIVKTNDQQPTDLTAEDKDRTLSPVNSESKTSVGKTSSNIPTPPLLSVILAMDSVARVSTLVKRISLLEAADTVTRNDCMWLFSLCATIDAPLDADRCAALRSLLRKCASIRAGKVELDEEVAMLNILATISGKYFGQSEN</sequence>
<evidence type="ECO:0000256" key="1">
    <source>
        <dbReference type="ARBA" id="ARBA00025758"/>
    </source>
</evidence>
<reference evidence="3 4" key="1">
    <citation type="submission" date="2024-08" db="EMBL/GenBank/DDBJ databases">
        <title>Insights into the chromosomal genome structure of Flemingia macrophylla.</title>
        <authorList>
            <person name="Ding Y."/>
            <person name="Zhao Y."/>
            <person name="Bi W."/>
            <person name="Wu M."/>
            <person name="Zhao G."/>
            <person name="Gong Y."/>
            <person name="Li W."/>
            <person name="Zhang P."/>
        </authorList>
    </citation>
    <scope>NUCLEOTIDE SEQUENCE [LARGE SCALE GENOMIC DNA]</scope>
    <source>
        <strain evidence="3">DYQJB</strain>
        <tissue evidence="3">Leaf</tissue>
    </source>
</reference>
<evidence type="ECO:0000313" key="4">
    <source>
        <dbReference type="Proteomes" id="UP001603857"/>
    </source>
</evidence>
<evidence type="ECO:0000256" key="2">
    <source>
        <dbReference type="SAM" id="MobiDB-lite"/>
    </source>
</evidence>
<keyword evidence="4" id="KW-1185">Reference proteome</keyword>
<evidence type="ECO:0008006" key="5">
    <source>
        <dbReference type="Google" id="ProtNLM"/>
    </source>
</evidence>
<dbReference type="AlphaFoldDB" id="A0ABD1LK10"/>
<feature type="compositionally biased region" description="Polar residues" evidence="2">
    <location>
        <begin position="198"/>
        <end position="213"/>
    </location>
</feature>
<dbReference type="InterPro" id="IPR035426">
    <property type="entry name" value="Gemin2/Brr1"/>
</dbReference>
<dbReference type="PANTHER" id="PTHR12794">
    <property type="entry name" value="GEMIN2"/>
    <property type="match status" value="1"/>
</dbReference>
<dbReference type="FunFam" id="1.20.58.1070:FF:000005">
    <property type="entry name" value="Spliceosome protein-like protein"/>
    <property type="match status" value="1"/>
</dbReference>
<dbReference type="EMBL" id="JBGMDY010000008">
    <property type="protein sequence ID" value="KAL2323837.1"/>
    <property type="molecule type" value="Genomic_DNA"/>
</dbReference>